<organism evidence="2 3">
    <name type="scientific">Emticicia agri</name>
    <dbReference type="NCBI Taxonomy" id="2492393"/>
    <lineage>
        <taxon>Bacteria</taxon>
        <taxon>Pseudomonadati</taxon>
        <taxon>Bacteroidota</taxon>
        <taxon>Cytophagia</taxon>
        <taxon>Cytophagales</taxon>
        <taxon>Leadbetterellaceae</taxon>
        <taxon>Emticicia</taxon>
    </lineage>
</organism>
<proteinExistence type="predicted"/>
<feature type="domain" description="YMGG-like Gly-zipper" evidence="1">
    <location>
        <begin position="109"/>
        <end position="151"/>
    </location>
</feature>
<dbReference type="InterPro" id="IPR027367">
    <property type="entry name" value="Gly-zipper_YMGG"/>
</dbReference>
<keyword evidence="3" id="KW-1185">Reference proteome</keyword>
<gene>
    <name evidence="2" type="ORF">EWM59_05330</name>
</gene>
<dbReference type="RefSeq" id="WP_130019909.1">
    <property type="nucleotide sequence ID" value="NZ_SEWF01000006.1"/>
</dbReference>
<dbReference type="Pfam" id="PF13441">
    <property type="entry name" value="Gly-zipper_YMGG"/>
    <property type="match status" value="1"/>
</dbReference>
<dbReference type="Proteomes" id="UP000293162">
    <property type="component" value="Unassembled WGS sequence"/>
</dbReference>
<dbReference type="AlphaFoldDB" id="A0A4Q5M2N2"/>
<sequence length="171" mass="17861">MKNVIILASLVVATMGCNNKENTNDKIQAARQAAIDSVNRVVQIERMKQATIDSMNLVREEEIAKAKKANTATKTKETVVYRDGGSSNSGYTPVSYASTTPAKKKMNPALKGALIGTGVGALAGVAIAKDKKGKGALIGAAAGAAAGAVGGVIIDKQKQKKQAQQQPRIYY</sequence>
<accession>A0A4Q5M2N2</accession>
<comment type="caution">
    <text evidence="2">The sequence shown here is derived from an EMBL/GenBank/DDBJ whole genome shotgun (WGS) entry which is preliminary data.</text>
</comment>
<evidence type="ECO:0000313" key="3">
    <source>
        <dbReference type="Proteomes" id="UP000293162"/>
    </source>
</evidence>
<reference evidence="2 3" key="1">
    <citation type="submission" date="2019-02" db="EMBL/GenBank/DDBJ databases">
        <title>Bacterial novel species Emticicia sp. 17J42-9 isolated from soil.</title>
        <authorList>
            <person name="Jung H.-Y."/>
        </authorList>
    </citation>
    <scope>NUCLEOTIDE SEQUENCE [LARGE SCALE GENOMIC DNA]</scope>
    <source>
        <strain evidence="2 3">17J42-9</strain>
    </source>
</reference>
<dbReference type="PROSITE" id="PS51257">
    <property type="entry name" value="PROKAR_LIPOPROTEIN"/>
    <property type="match status" value="1"/>
</dbReference>
<dbReference type="OrthoDB" id="964679at2"/>
<evidence type="ECO:0000259" key="1">
    <source>
        <dbReference type="Pfam" id="PF13441"/>
    </source>
</evidence>
<name>A0A4Q5M2N2_9BACT</name>
<evidence type="ECO:0000313" key="2">
    <source>
        <dbReference type="EMBL" id="RYU96574.1"/>
    </source>
</evidence>
<protein>
    <recommendedName>
        <fullName evidence="1">YMGG-like Gly-zipper domain-containing protein</fullName>
    </recommendedName>
</protein>
<dbReference type="EMBL" id="SEWF01000006">
    <property type="protein sequence ID" value="RYU96574.1"/>
    <property type="molecule type" value="Genomic_DNA"/>
</dbReference>